<reference evidence="8" key="1">
    <citation type="submission" date="2019-07" db="EMBL/GenBank/DDBJ databases">
        <authorList>
            <person name="Dittberner H."/>
        </authorList>
    </citation>
    <scope>NUCLEOTIDE SEQUENCE [LARGE SCALE GENOMIC DNA]</scope>
</reference>
<evidence type="ECO:0000256" key="2">
    <source>
        <dbReference type="ARBA" id="ARBA00023015"/>
    </source>
</evidence>
<dbReference type="GO" id="GO:0043565">
    <property type="term" value="F:sequence-specific DNA binding"/>
    <property type="evidence" value="ECO:0007669"/>
    <property type="project" value="InterPro"/>
</dbReference>
<keyword evidence="9" id="KW-1185">Reference proteome</keyword>
<dbReference type="Pfam" id="PF03106">
    <property type="entry name" value="WRKY"/>
    <property type="match status" value="1"/>
</dbReference>
<evidence type="ECO:0000256" key="5">
    <source>
        <dbReference type="ARBA" id="ARBA00023242"/>
    </source>
</evidence>
<dbReference type="InterPro" id="IPR036576">
    <property type="entry name" value="WRKY_dom_sf"/>
</dbReference>
<evidence type="ECO:0000256" key="4">
    <source>
        <dbReference type="ARBA" id="ARBA00023163"/>
    </source>
</evidence>
<keyword evidence="3" id="KW-0238">DNA-binding</keyword>
<dbReference type="InterPro" id="IPR003657">
    <property type="entry name" value="WRKY_dom"/>
</dbReference>
<evidence type="ECO:0000313" key="9">
    <source>
        <dbReference type="Proteomes" id="UP000489600"/>
    </source>
</evidence>
<dbReference type="GO" id="GO:0003700">
    <property type="term" value="F:DNA-binding transcription factor activity"/>
    <property type="evidence" value="ECO:0007669"/>
    <property type="project" value="InterPro"/>
</dbReference>
<organism evidence="8 9">
    <name type="scientific">Arabis nemorensis</name>
    <dbReference type="NCBI Taxonomy" id="586526"/>
    <lineage>
        <taxon>Eukaryota</taxon>
        <taxon>Viridiplantae</taxon>
        <taxon>Streptophyta</taxon>
        <taxon>Embryophyta</taxon>
        <taxon>Tracheophyta</taxon>
        <taxon>Spermatophyta</taxon>
        <taxon>Magnoliopsida</taxon>
        <taxon>eudicotyledons</taxon>
        <taxon>Gunneridae</taxon>
        <taxon>Pentapetalae</taxon>
        <taxon>rosids</taxon>
        <taxon>malvids</taxon>
        <taxon>Brassicales</taxon>
        <taxon>Brassicaceae</taxon>
        <taxon>Arabideae</taxon>
        <taxon>Arabis</taxon>
    </lineage>
</organism>
<name>A0A565B3K5_9BRAS</name>
<keyword evidence="5" id="KW-0539">Nucleus</keyword>
<dbReference type="PANTHER" id="PTHR31282">
    <property type="entry name" value="WRKY TRANSCRIPTION FACTOR 21-RELATED"/>
    <property type="match status" value="1"/>
</dbReference>
<evidence type="ECO:0000256" key="1">
    <source>
        <dbReference type="ARBA" id="ARBA00004123"/>
    </source>
</evidence>
<evidence type="ECO:0000256" key="3">
    <source>
        <dbReference type="ARBA" id="ARBA00023125"/>
    </source>
</evidence>
<keyword evidence="4" id="KW-0804">Transcription</keyword>
<protein>
    <recommendedName>
        <fullName evidence="7">WRKY domain-containing protein</fullName>
    </recommendedName>
</protein>
<keyword evidence="2" id="KW-0805">Transcription regulation</keyword>
<dbReference type="SUPFAM" id="SSF118290">
    <property type="entry name" value="WRKY DNA-binding domain"/>
    <property type="match status" value="1"/>
</dbReference>
<dbReference type="GO" id="GO:0005634">
    <property type="term" value="C:nucleus"/>
    <property type="evidence" value="ECO:0007669"/>
    <property type="project" value="UniProtKB-SubCell"/>
</dbReference>
<sequence length="259" mass="29621">MLSNDDQKAVAALLRGQGCANHLKSLIEKGYVPTESLVDTILDSFSLALSFMISSVPPPPPPQHESSSSQDHVPKKSPKLKKKICEREGLKQYRDDCLYPLVNDGFSWRKYGQKRIKTSPYQRSYYRCAYAGEKNCNASKRVQQIQDSPSVHRTTYVGKHICEEVRTYSHQLNDDVSSGSKMIRFDKIDQDMSELVMPQLVSIDHHQETIEDEVKDQIMNQECDNNELVVDDDQFWTYPFSPGNCMFLDDISVLDYIPS</sequence>
<proteinExistence type="predicted"/>
<evidence type="ECO:0000313" key="8">
    <source>
        <dbReference type="EMBL" id="VVA95880.1"/>
    </source>
</evidence>
<gene>
    <name evidence="8" type="ORF">ANE_LOCUS6325</name>
</gene>
<comment type="subcellular location">
    <subcellularLocation>
        <location evidence="1">Nucleus</location>
    </subcellularLocation>
</comment>
<dbReference type="Proteomes" id="UP000489600">
    <property type="component" value="Unassembled WGS sequence"/>
</dbReference>
<dbReference type="AlphaFoldDB" id="A0A565B3K5"/>
<dbReference type="SMART" id="SM00774">
    <property type="entry name" value="WRKY"/>
    <property type="match status" value="1"/>
</dbReference>
<dbReference type="PROSITE" id="PS50811">
    <property type="entry name" value="WRKY"/>
    <property type="match status" value="1"/>
</dbReference>
<dbReference type="InterPro" id="IPR044810">
    <property type="entry name" value="WRKY_plant"/>
</dbReference>
<dbReference type="OrthoDB" id="2021064at2759"/>
<accession>A0A565B3K5</accession>
<dbReference type="Gene3D" id="2.20.25.80">
    <property type="entry name" value="WRKY domain"/>
    <property type="match status" value="1"/>
</dbReference>
<dbReference type="EMBL" id="CABITT030000002">
    <property type="protein sequence ID" value="VVA95880.1"/>
    <property type="molecule type" value="Genomic_DNA"/>
</dbReference>
<comment type="caution">
    <text evidence="8">The sequence shown here is derived from an EMBL/GenBank/DDBJ whole genome shotgun (WGS) entry which is preliminary data.</text>
</comment>
<evidence type="ECO:0000256" key="6">
    <source>
        <dbReference type="SAM" id="MobiDB-lite"/>
    </source>
</evidence>
<evidence type="ECO:0000259" key="7">
    <source>
        <dbReference type="PROSITE" id="PS50811"/>
    </source>
</evidence>
<feature type="region of interest" description="Disordered" evidence="6">
    <location>
        <begin position="56"/>
        <end position="81"/>
    </location>
</feature>
<feature type="domain" description="WRKY" evidence="7">
    <location>
        <begin position="97"/>
        <end position="160"/>
    </location>
</feature>